<dbReference type="InterPro" id="IPR011990">
    <property type="entry name" value="TPR-like_helical_dom_sf"/>
</dbReference>
<keyword evidence="2" id="KW-1185">Reference proteome</keyword>
<sequence length="68" mass="8238">MRKALFWYQKAADSGNTSARKSLARIYRNGRGVPQDVHRAIWLYVRSDQNYSYVSMWHLKRLFQNKRF</sequence>
<reference evidence="1" key="1">
    <citation type="submission" date="2021-06" db="EMBL/GenBank/DDBJ databases">
        <authorList>
            <person name="Kallberg Y."/>
            <person name="Tangrot J."/>
            <person name="Rosling A."/>
        </authorList>
    </citation>
    <scope>NUCLEOTIDE SEQUENCE</scope>
    <source>
        <strain evidence="1">MT106</strain>
    </source>
</reference>
<protein>
    <submittedName>
        <fullName evidence="1">6031_t:CDS:1</fullName>
    </submittedName>
</protein>
<dbReference type="Proteomes" id="UP000789831">
    <property type="component" value="Unassembled WGS sequence"/>
</dbReference>
<accession>A0A9N8YSR6</accession>
<dbReference type="Pfam" id="PF08238">
    <property type="entry name" value="Sel1"/>
    <property type="match status" value="2"/>
</dbReference>
<dbReference type="EMBL" id="CAJVPL010000091">
    <property type="protein sequence ID" value="CAG8445220.1"/>
    <property type="molecule type" value="Genomic_DNA"/>
</dbReference>
<organism evidence="1 2">
    <name type="scientific">Ambispora gerdemannii</name>
    <dbReference type="NCBI Taxonomy" id="144530"/>
    <lineage>
        <taxon>Eukaryota</taxon>
        <taxon>Fungi</taxon>
        <taxon>Fungi incertae sedis</taxon>
        <taxon>Mucoromycota</taxon>
        <taxon>Glomeromycotina</taxon>
        <taxon>Glomeromycetes</taxon>
        <taxon>Archaeosporales</taxon>
        <taxon>Ambisporaceae</taxon>
        <taxon>Ambispora</taxon>
    </lineage>
</organism>
<dbReference type="InterPro" id="IPR006597">
    <property type="entry name" value="Sel1-like"/>
</dbReference>
<gene>
    <name evidence="1" type="ORF">AGERDE_LOCUS1361</name>
</gene>
<proteinExistence type="predicted"/>
<dbReference type="SUPFAM" id="SSF81901">
    <property type="entry name" value="HCP-like"/>
    <property type="match status" value="1"/>
</dbReference>
<dbReference type="Gene3D" id="1.25.40.10">
    <property type="entry name" value="Tetratricopeptide repeat domain"/>
    <property type="match status" value="1"/>
</dbReference>
<comment type="caution">
    <text evidence="1">The sequence shown here is derived from an EMBL/GenBank/DDBJ whole genome shotgun (WGS) entry which is preliminary data.</text>
</comment>
<dbReference type="OrthoDB" id="2425131at2759"/>
<dbReference type="AlphaFoldDB" id="A0A9N8YSR6"/>
<evidence type="ECO:0000313" key="2">
    <source>
        <dbReference type="Proteomes" id="UP000789831"/>
    </source>
</evidence>
<evidence type="ECO:0000313" key="1">
    <source>
        <dbReference type="EMBL" id="CAG8445220.1"/>
    </source>
</evidence>
<name>A0A9N8YSR6_9GLOM</name>